<dbReference type="GO" id="GO:0005945">
    <property type="term" value="C:6-phosphofructokinase complex"/>
    <property type="evidence" value="ECO:0007669"/>
    <property type="project" value="TreeGrafter"/>
</dbReference>
<dbReference type="Gene3D" id="3.40.50.460">
    <property type="entry name" value="Phosphofructokinase domain"/>
    <property type="match status" value="2"/>
</dbReference>
<evidence type="ECO:0000256" key="9">
    <source>
        <dbReference type="ARBA" id="ARBA00022723"/>
    </source>
</evidence>
<evidence type="ECO:0000256" key="12">
    <source>
        <dbReference type="ARBA" id="ARBA00022840"/>
    </source>
</evidence>
<dbReference type="STRING" id="6689.A0A423T0V9"/>
<dbReference type="EC" id="2.7.1.11" evidence="5"/>
<dbReference type="UniPathway" id="UPA00109">
    <property type="reaction ID" value="UER00182"/>
</dbReference>
<keyword evidence="14" id="KW-0324">Glycolysis</keyword>
<evidence type="ECO:0000256" key="3">
    <source>
        <dbReference type="ARBA" id="ARBA00004496"/>
    </source>
</evidence>
<dbReference type="GO" id="GO:0042802">
    <property type="term" value="F:identical protein binding"/>
    <property type="evidence" value="ECO:0007669"/>
    <property type="project" value="TreeGrafter"/>
</dbReference>
<reference evidence="17 18" key="1">
    <citation type="submission" date="2018-04" db="EMBL/GenBank/DDBJ databases">
        <authorList>
            <person name="Zhang X."/>
            <person name="Yuan J."/>
            <person name="Li F."/>
            <person name="Xiang J."/>
        </authorList>
    </citation>
    <scope>NUCLEOTIDE SEQUENCE [LARGE SCALE GENOMIC DNA]</scope>
    <source>
        <tissue evidence="17">Muscle</tissue>
    </source>
</reference>
<evidence type="ECO:0000256" key="2">
    <source>
        <dbReference type="ARBA" id="ARBA00002659"/>
    </source>
</evidence>
<keyword evidence="9" id="KW-0479">Metal-binding</keyword>
<dbReference type="AlphaFoldDB" id="A0A423T0V9"/>
<keyword evidence="13" id="KW-0460">Magnesium</keyword>
<comment type="catalytic activity">
    <reaction evidence="15">
        <text>beta-D-fructose 6-phosphate + ATP = beta-D-fructose 1,6-bisphosphate + ADP + H(+)</text>
        <dbReference type="Rhea" id="RHEA:16109"/>
        <dbReference type="ChEBI" id="CHEBI:15378"/>
        <dbReference type="ChEBI" id="CHEBI:30616"/>
        <dbReference type="ChEBI" id="CHEBI:32966"/>
        <dbReference type="ChEBI" id="CHEBI:57634"/>
        <dbReference type="ChEBI" id="CHEBI:456216"/>
        <dbReference type="EC" id="2.7.1.11"/>
    </reaction>
</comment>
<evidence type="ECO:0000256" key="13">
    <source>
        <dbReference type="ARBA" id="ARBA00022842"/>
    </source>
</evidence>
<evidence type="ECO:0000256" key="14">
    <source>
        <dbReference type="ARBA" id="ARBA00023152"/>
    </source>
</evidence>
<keyword evidence="6" id="KW-0963">Cytoplasm</keyword>
<sequence length="729" mass="80951">MAHSLVPILQARLASTSPAAAQEGEITEEEKAKNTHLNIVGMVGSIDNDFCGTDMTIGTDSALHRIIEAVDAIASTAYSHQRCFILEVMGRHCGYLALVAALTSEADYVFIPENPPPENWQEKICSKLQQERSMGQRLNIILVAEGAIDQQGEAITAEGVKKVIVDQLGFDTRITVLGHVQRGGSPSAFDRLLGCRMGAEAVLALMEATSDTEPCVISLDGNQAVRVPLMACVLKTQAVARAMQDRNWEQAVQMRGRSFARNLETYKMLTRLRPPSLWKERRDLYGVLGDMPNLFNSLEAPKKSFDSEWLCAAHVSILHAKCTITSADWSLPHPPSFSPRQQNTIWDRDELLGGFNLGVMHIGAPACGMNAAVRSFVRNSIYRGDTVYGIHDGVDGLVEGNIQEMTWSEVTGWVGQGGAFLGTKRTLPDKYLDQIAARFREYKIHSILIVGGFEAYHALLQLYEARGKYPEFCIPMVVIPATISNNVPGSDFSLGCDTSLNEIVEICDRIRQSAQGTKRRVFVVETMGGYCGYLATLAGLAGGADAAYIYEESFGIQELQLDVYHMAAKMAEGVQRGLVLRNENANENYTTDFIFRLYSEEGKGIFSCRKNVLGHMQQGGSPSVFDRNMGTKMAAKAVNWMTEEMLKYRRQDGSVFCDEASTAVLLGLQKRVYQFQPVAELKRQTDWDRRIPLNEWWLKLRPLLRILAKHDAAYHEEGINVKEVEEALD</sequence>
<dbReference type="GO" id="GO:0030388">
    <property type="term" value="P:fructose 1,6-bisphosphate metabolic process"/>
    <property type="evidence" value="ECO:0007669"/>
    <property type="project" value="TreeGrafter"/>
</dbReference>
<name>A0A423T0V9_PENVA</name>
<dbReference type="GO" id="GO:0016208">
    <property type="term" value="F:AMP binding"/>
    <property type="evidence" value="ECO:0007669"/>
    <property type="project" value="TreeGrafter"/>
</dbReference>
<evidence type="ECO:0000256" key="6">
    <source>
        <dbReference type="ARBA" id="ARBA00022490"/>
    </source>
</evidence>
<dbReference type="GO" id="GO:0003872">
    <property type="term" value="F:6-phosphofructokinase activity"/>
    <property type="evidence" value="ECO:0007669"/>
    <property type="project" value="UniProtKB-EC"/>
</dbReference>
<evidence type="ECO:0000256" key="10">
    <source>
        <dbReference type="ARBA" id="ARBA00022741"/>
    </source>
</evidence>
<dbReference type="PANTHER" id="PTHR13697">
    <property type="entry name" value="PHOSPHOFRUCTOKINASE"/>
    <property type="match status" value="1"/>
</dbReference>
<evidence type="ECO:0000256" key="15">
    <source>
        <dbReference type="ARBA" id="ARBA00048070"/>
    </source>
</evidence>
<dbReference type="InterPro" id="IPR000023">
    <property type="entry name" value="Phosphofructokinase_dom"/>
</dbReference>
<protein>
    <recommendedName>
        <fullName evidence="5">6-phosphofructokinase</fullName>
        <ecNumber evidence="5">2.7.1.11</ecNumber>
    </recommendedName>
</protein>
<dbReference type="FunFam" id="3.40.50.460:FF:000003">
    <property type="entry name" value="ATP-dependent 6-phosphofructokinase"/>
    <property type="match status" value="1"/>
</dbReference>
<dbReference type="GO" id="GO:0070095">
    <property type="term" value="F:fructose-6-phosphate binding"/>
    <property type="evidence" value="ECO:0007669"/>
    <property type="project" value="TreeGrafter"/>
</dbReference>
<keyword evidence="7" id="KW-0021">Allosteric enzyme</keyword>
<dbReference type="SUPFAM" id="SSF53784">
    <property type="entry name" value="Phosphofructokinase"/>
    <property type="match status" value="2"/>
</dbReference>
<feature type="domain" description="Phosphofructokinase" evidence="16">
    <location>
        <begin position="357"/>
        <end position="640"/>
    </location>
</feature>
<evidence type="ECO:0000259" key="16">
    <source>
        <dbReference type="Pfam" id="PF00365"/>
    </source>
</evidence>
<dbReference type="OrthoDB" id="537915at2759"/>
<dbReference type="FunFam" id="3.40.50.460:FF:000001">
    <property type="entry name" value="ATP-dependent 6-phosphofructokinase"/>
    <property type="match status" value="1"/>
</dbReference>
<gene>
    <name evidence="17" type="ORF">C7M84_011588</name>
</gene>
<feature type="domain" description="Phosphofructokinase" evidence="16">
    <location>
        <begin position="34"/>
        <end position="204"/>
    </location>
</feature>
<comment type="subcellular location">
    <subcellularLocation>
        <location evidence="3">Cytoplasm</location>
    </subcellularLocation>
</comment>
<dbReference type="GO" id="GO:0005524">
    <property type="term" value="F:ATP binding"/>
    <property type="evidence" value="ECO:0007669"/>
    <property type="project" value="UniProtKB-KW"/>
</dbReference>
<evidence type="ECO:0000256" key="8">
    <source>
        <dbReference type="ARBA" id="ARBA00022679"/>
    </source>
</evidence>
<dbReference type="InterPro" id="IPR035966">
    <property type="entry name" value="PKF_sf"/>
</dbReference>
<proteinExistence type="predicted"/>
<dbReference type="InterPro" id="IPR022953">
    <property type="entry name" value="ATP_PFK"/>
</dbReference>
<evidence type="ECO:0000313" key="17">
    <source>
        <dbReference type="EMBL" id="ROT70142.1"/>
    </source>
</evidence>
<reference evidence="17 18" key="2">
    <citation type="submission" date="2019-01" db="EMBL/GenBank/DDBJ databases">
        <title>The decoding of complex shrimp genome reveals the adaptation for benthos swimmer, frequently molting mechanism and breeding impact on genome.</title>
        <authorList>
            <person name="Sun Y."/>
            <person name="Gao Y."/>
            <person name="Yu Y."/>
        </authorList>
    </citation>
    <scope>NUCLEOTIDE SEQUENCE [LARGE SCALE GENOMIC DNA]</scope>
    <source>
        <tissue evidence="17">Muscle</tissue>
    </source>
</reference>
<evidence type="ECO:0000256" key="1">
    <source>
        <dbReference type="ARBA" id="ARBA00001946"/>
    </source>
</evidence>
<dbReference type="PROSITE" id="PS00433">
    <property type="entry name" value="PHOSPHOFRUCTOKINASE"/>
    <property type="match status" value="2"/>
</dbReference>
<keyword evidence="12" id="KW-0067">ATP-binding</keyword>
<comment type="caution">
    <text evidence="17">The sequence shown here is derived from an EMBL/GenBank/DDBJ whole genome shotgun (WGS) entry which is preliminary data.</text>
</comment>
<evidence type="ECO:0000256" key="5">
    <source>
        <dbReference type="ARBA" id="ARBA00012055"/>
    </source>
</evidence>
<organism evidence="17 18">
    <name type="scientific">Penaeus vannamei</name>
    <name type="common">Whiteleg shrimp</name>
    <name type="synonym">Litopenaeus vannamei</name>
    <dbReference type="NCBI Taxonomy" id="6689"/>
    <lineage>
        <taxon>Eukaryota</taxon>
        <taxon>Metazoa</taxon>
        <taxon>Ecdysozoa</taxon>
        <taxon>Arthropoda</taxon>
        <taxon>Crustacea</taxon>
        <taxon>Multicrustacea</taxon>
        <taxon>Malacostraca</taxon>
        <taxon>Eumalacostraca</taxon>
        <taxon>Eucarida</taxon>
        <taxon>Decapoda</taxon>
        <taxon>Dendrobranchiata</taxon>
        <taxon>Penaeoidea</taxon>
        <taxon>Penaeidae</taxon>
        <taxon>Penaeus</taxon>
    </lineage>
</organism>
<dbReference type="InterPro" id="IPR015912">
    <property type="entry name" value="Phosphofructokinase_CS"/>
</dbReference>
<evidence type="ECO:0000256" key="7">
    <source>
        <dbReference type="ARBA" id="ARBA00022533"/>
    </source>
</evidence>
<keyword evidence="18" id="KW-1185">Reference proteome</keyword>
<dbReference type="EMBL" id="QCYY01002462">
    <property type="protein sequence ID" value="ROT70142.1"/>
    <property type="molecule type" value="Genomic_DNA"/>
</dbReference>
<dbReference type="PRINTS" id="PR00476">
    <property type="entry name" value="PHFRCTKINASE"/>
</dbReference>
<dbReference type="GO" id="GO:0006002">
    <property type="term" value="P:fructose 6-phosphate metabolic process"/>
    <property type="evidence" value="ECO:0007669"/>
    <property type="project" value="InterPro"/>
</dbReference>
<dbReference type="Pfam" id="PF00365">
    <property type="entry name" value="PFK"/>
    <property type="match status" value="2"/>
</dbReference>
<dbReference type="GO" id="GO:0048029">
    <property type="term" value="F:monosaccharide binding"/>
    <property type="evidence" value="ECO:0007669"/>
    <property type="project" value="TreeGrafter"/>
</dbReference>
<dbReference type="Gene3D" id="3.40.50.450">
    <property type="match status" value="1"/>
</dbReference>
<keyword evidence="8" id="KW-0808">Transferase</keyword>
<comment type="function">
    <text evidence="2">Catalyzes the phosphorylation of D-fructose 6-phosphate to fructose 1,6-bisphosphate by ATP, the first committing step of glycolysis.</text>
</comment>
<keyword evidence="11 17" id="KW-0418">Kinase</keyword>
<comment type="cofactor">
    <cofactor evidence="1">
        <name>Mg(2+)</name>
        <dbReference type="ChEBI" id="CHEBI:18420"/>
    </cofactor>
</comment>
<keyword evidence="10" id="KW-0547">Nucleotide-binding</keyword>
<comment type="pathway">
    <text evidence="4">Carbohydrate degradation; glycolysis; D-glyceraldehyde 3-phosphate and glycerone phosphate from D-glucose: step 3/4.</text>
</comment>
<evidence type="ECO:0000256" key="4">
    <source>
        <dbReference type="ARBA" id="ARBA00004679"/>
    </source>
</evidence>
<dbReference type="GO" id="GO:0061621">
    <property type="term" value="P:canonical glycolysis"/>
    <property type="evidence" value="ECO:0007669"/>
    <property type="project" value="TreeGrafter"/>
</dbReference>
<dbReference type="GO" id="GO:0046872">
    <property type="term" value="F:metal ion binding"/>
    <property type="evidence" value="ECO:0007669"/>
    <property type="project" value="UniProtKB-KW"/>
</dbReference>
<accession>A0A423T0V9</accession>
<evidence type="ECO:0000256" key="11">
    <source>
        <dbReference type="ARBA" id="ARBA00022777"/>
    </source>
</evidence>
<dbReference type="PANTHER" id="PTHR13697:SF4">
    <property type="entry name" value="ATP-DEPENDENT 6-PHOSPHOFRUCTOKINASE"/>
    <property type="match status" value="1"/>
</dbReference>
<evidence type="ECO:0000313" key="18">
    <source>
        <dbReference type="Proteomes" id="UP000283509"/>
    </source>
</evidence>
<dbReference type="Proteomes" id="UP000283509">
    <property type="component" value="Unassembled WGS sequence"/>
</dbReference>
<dbReference type="FunFam" id="3.40.50.450:FF:000064">
    <property type="entry name" value="Phosphofructokinase, platelet b"/>
    <property type="match status" value="1"/>
</dbReference>